<comment type="caution">
    <text evidence="1">The sequence shown here is derived from an EMBL/GenBank/DDBJ whole genome shotgun (WGS) entry which is preliminary data.</text>
</comment>
<dbReference type="Proteomes" id="UP000293162">
    <property type="component" value="Unassembled WGS sequence"/>
</dbReference>
<organism evidence="1 2">
    <name type="scientific">Emticicia agri</name>
    <dbReference type="NCBI Taxonomy" id="2492393"/>
    <lineage>
        <taxon>Bacteria</taxon>
        <taxon>Pseudomonadati</taxon>
        <taxon>Bacteroidota</taxon>
        <taxon>Cytophagia</taxon>
        <taxon>Cytophagales</taxon>
        <taxon>Leadbetterellaceae</taxon>
        <taxon>Emticicia</taxon>
    </lineage>
</organism>
<evidence type="ECO:0000313" key="2">
    <source>
        <dbReference type="Proteomes" id="UP000293162"/>
    </source>
</evidence>
<dbReference type="AlphaFoldDB" id="A0A4Q5M5W9"/>
<reference evidence="1 2" key="1">
    <citation type="submission" date="2019-02" db="EMBL/GenBank/DDBJ databases">
        <title>Bacterial novel species Emticicia sp. 17J42-9 isolated from soil.</title>
        <authorList>
            <person name="Jung H.-Y."/>
        </authorList>
    </citation>
    <scope>NUCLEOTIDE SEQUENCE [LARGE SCALE GENOMIC DNA]</scope>
    <source>
        <strain evidence="1 2">17J42-9</strain>
    </source>
</reference>
<keyword evidence="2" id="KW-1185">Reference proteome</keyword>
<gene>
    <name evidence="1" type="ORF">EWM59_00805</name>
</gene>
<proteinExistence type="predicted"/>
<evidence type="ECO:0000313" key="1">
    <source>
        <dbReference type="EMBL" id="RYU97695.1"/>
    </source>
</evidence>
<name>A0A4Q5M5W9_9BACT</name>
<dbReference type="RefSeq" id="WP_130019041.1">
    <property type="nucleotide sequence ID" value="NZ_SEWF01000001.1"/>
</dbReference>
<dbReference type="OrthoDB" id="1123256at2"/>
<dbReference type="EMBL" id="SEWF01000001">
    <property type="protein sequence ID" value="RYU97695.1"/>
    <property type="molecule type" value="Genomic_DNA"/>
</dbReference>
<accession>A0A4Q5M5W9</accession>
<sequence length="81" mass="9239">MLSDLEIKPAFHQLIDKIEDKEYLKELYDSIAALLPQKDDILDGLNPDEIKKLEQSILQAKNGEITSDAIVRQKIVEKFGN</sequence>
<protein>
    <submittedName>
        <fullName evidence="1">Uncharacterized protein</fullName>
    </submittedName>
</protein>